<dbReference type="AlphaFoldDB" id="A0A2K9H888"/>
<evidence type="ECO:0000256" key="4">
    <source>
        <dbReference type="PIRNR" id="PIRNR006078"/>
    </source>
</evidence>
<dbReference type="SUPFAM" id="SSF110738">
    <property type="entry name" value="Glycerate kinase I"/>
    <property type="match status" value="1"/>
</dbReference>
<keyword evidence="2 4" id="KW-0808">Transferase</keyword>
<dbReference type="NCBIfam" id="TIGR00045">
    <property type="entry name" value="glycerate kinase"/>
    <property type="match status" value="1"/>
</dbReference>
<sequence length="349" mass="37363">MKRIILAIDSFKGCLSSLEAEEAAKHGLNDRWQGTEVVKVPVTDGGDGMLEVFLQLSDCERVFVECHDALMRPIRASYAVCSDDTIIIETALSCGINLINNQELNPLRATTYGVGELLADALQKGYKKFIIGLGGSATSDCGLGMLTALKNILGNSWCDKILHNLDVTLASDVSNPLYGEHGAAAVFGPQKGATTEMIGYLDRRAHTFSRMASVKLGVDHAFDKGAGAAGGLGYAFLQFMNAKIQSGVDILFETINFDAIIDKADLIITGEGSADAQTLMGKLPVKVLEYGLRKNIPVVLIAGRVADVSSLLSAGFSQVECVTPSDIPFSEAIKPVIAKENIRKTMFKL</sequence>
<dbReference type="Gene3D" id="3.40.50.10350">
    <property type="entry name" value="Glycerate kinase, domain 1"/>
    <property type="match status" value="1"/>
</dbReference>
<dbReference type="PIRSF" id="PIRSF006078">
    <property type="entry name" value="GlxK"/>
    <property type="match status" value="1"/>
</dbReference>
<dbReference type="OrthoDB" id="9774290at2"/>
<dbReference type="InterPro" id="IPR036129">
    <property type="entry name" value="Glycerate_kinase_sf"/>
</dbReference>
<protein>
    <submittedName>
        <fullName evidence="5">Glycerate kinase</fullName>
    </submittedName>
</protein>
<reference evidence="5 6" key="1">
    <citation type="submission" date="2017-06" db="EMBL/GenBank/DDBJ databases">
        <authorList>
            <person name="Varghese N."/>
            <person name="Submissions S."/>
        </authorList>
    </citation>
    <scope>NUCLEOTIDE SEQUENCE [LARGE SCALE GENOMIC DNA]</scope>
    <source>
        <strain evidence="5 6">DSM 26989</strain>
    </source>
</reference>
<dbReference type="GeneID" id="94028617"/>
<accession>A0A2K9H888</accession>
<name>A0A2K9H888_9BACT</name>
<dbReference type="InterPro" id="IPR004381">
    <property type="entry name" value="Glycerate_kinase"/>
</dbReference>
<dbReference type="GO" id="GO:0008887">
    <property type="term" value="F:glycerate kinase activity"/>
    <property type="evidence" value="ECO:0007669"/>
    <property type="project" value="UniProtKB-UniRule"/>
</dbReference>
<dbReference type="Pfam" id="PF02595">
    <property type="entry name" value="Gly_kinase"/>
    <property type="match status" value="2"/>
</dbReference>
<proteinExistence type="inferred from homology"/>
<dbReference type="InterPro" id="IPR018193">
    <property type="entry name" value="Glyc_kinase_flavodox-like_fold"/>
</dbReference>
<evidence type="ECO:0000313" key="6">
    <source>
        <dbReference type="Proteomes" id="UP000198427"/>
    </source>
</evidence>
<evidence type="ECO:0000256" key="1">
    <source>
        <dbReference type="ARBA" id="ARBA00006284"/>
    </source>
</evidence>
<dbReference type="GO" id="GO:0031388">
    <property type="term" value="P:organic acid phosphorylation"/>
    <property type="evidence" value="ECO:0007669"/>
    <property type="project" value="UniProtKB-UniRule"/>
</dbReference>
<dbReference type="KEGG" id="pje:CRM71_04135"/>
<evidence type="ECO:0000256" key="2">
    <source>
        <dbReference type="ARBA" id="ARBA00022679"/>
    </source>
</evidence>
<dbReference type="RefSeq" id="WP_089366390.1">
    <property type="nucleotide sequence ID" value="NZ_CP023863.1"/>
</dbReference>
<dbReference type="Gene3D" id="3.90.1510.10">
    <property type="entry name" value="Glycerate kinase, domain 2"/>
    <property type="match status" value="2"/>
</dbReference>
<dbReference type="EMBL" id="FZNZ01000017">
    <property type="protein sequence ID" value="SNR88599.1"/>
    <property type="molecule type" value="Genomic_DNA"/>
</dbReference>
<keyword evidence="6" id="KW-1185">Reference proteome</keyword>
<dbReference type="PANTHER" id="PTHR21599:SF0">
    <property type="entry name" value="GLYCERATE KINASE"/>
    <property type="match status" value="1"/>
</dbReference>
<dbReference type="Proteomes" id="UP000198427">
    <property type="component" value="Unassembled WGS sequence"/>
</dbReference>
<evidence type="ECO:0000313" key="5">
    <source>
        <dbReference type="EMBL" id="SNR88599.1"/>
    </source>
</evidence>
<comment type="similarity">
    <text evidence="1 4">Belongs to the glycerate kinase type-1 family.</text>
</comment>
<keyword evidence="3 4" id="KW-0418">Kinase</keyword>
<evidence type="ECO:0000256" key="3">
    <source>
        <dbReference type="ARBA" id="ARBA00022777"/>
    </source>
</evidence>
<organism evidence="5 6">
    <name type="scientific">Prevotella jejuni</name>
    <dbReference type="NCBI Taxonomy" id="1177574"/>
    <lineage>
        <taxon>Bacteria</taxon>
        <taxon>Pseudomonadati</taxon>
        <taxon>Bacteroidota</taxon>
        <taxon>Bacteroidia</taxon>
        <taxon>Bacteroidales</taxon>
        <taxon>Prevotellaceae</taxon>
        <taxon>Prevotella</taxon>
    </lineage>
</organism>
<dbReference type="InterPro" id="IPR018197">
    <property type="entry name" value="Glycerate_kinase_RE-like"/>
</dbReference>
<comment type="caution">
    <text evidence="5">The sequence shown here is derived from an EMBL/GenBank/DDBJ whole genome shotgun (WGS) entry which is preliminary data.</text>
</comment>
<gene>
    <name evidence="5" type="ORF">SAMN06265364_11724</name>
</gene>
<dbReference type="PANTHER" id="PTHR21599">
    <property type="entry name" value="GLYCERATE KINASE"/>
    <property type="match status" value="1"/>
</dbReference>